<sequence length="190" mass="20119">MARIQNQQHRRAPRPSRWRVASDEDRFKLQCNALQYYLFAPDAAPIIGMVQVLSGCRHHPSASPSSTGTRNSSMSSTGFVLEARTFLSGMELASPSPMYNGPLGPLGLVSLWGVGAGCGVRHGLNKCGEGGKTRGCMGSPDAATSAEVTLVRSGQQDAIIACHPLETVQLFDAETAGPRERSYATGATVA</sequence>
<evidence type="ECO:0000313" key="1">
    <source>
        <dbReference type="EMBL" id="ESA44266.1"/>
    </source>
</evidence>
<evidence type="ECO:0000313" key="2">
    <source>
        <dbReference type="Proteomes" id="UP000001805"/>
    </source>
</evidence>
<dbReference type="AlphaFoldDB" id="V5IRQ1"/>
<protein>
    <submittedName>
        <fullName evidence="1">Uncharacterized protein</fullName>
    </submittedName>
</protein>
<dbReference type="KEGG" id="ncr:NCU16441"/>
<reference evidence="1 2" key="1">
    <citation type="journal article" date="2003" name="Nature">
        <title>The genome sequence of the filamentous fungus Neurospora crassa.</title>
        <authorList>
            <person name="Galagan J.E."/>
            <person name="Calvo S.E."/>
            <person name="Borkovich K.A."/>
            <person name="Selker E.U."/>
            <person name="Read N.D."/>
            <person name="Jaffe D."/>
            <person name="FitzHugh W."/>
            <person name="Ma L.J."/>
            <person name="Smirnov S."/>
            <person name="Purcell S."/>
            <person name="Rehman B."/>
            <person name="Elkins T."/>
            <person name="Engels R."/>
            <person name="Wang S."/>
            <person name="Nielsen C.B."/>
            <person name="Butler J."/>
            <person name="Endrizzi M."/>
            <person name="Qui D."/>
            <person name="Ianakiev P."/>
            <person name="Bell-Pedersen D."/>
            <person name="Nelson M.A."/>
            <person name="Werner-Washburne M."/>
            <person name="Selitrennikoff C.P."/>
            <person name="Kinsey J.A."/>
            <person name="Braun E.L."/>
            <person name="Zelter A."/>
            <person name="Schulte U."/>
            <person name="Kothe G.O."/>
            <person name="Jedd G."/>
            <person name="Mewes W."/>
            <person name="Staben C."/>
            <person name="Marcotte E."/>
            <person name="Greenberg D."/>
            <person name="Roy A."/>
            <person name="Foley K."/>
            <person name="Naylor J."/>
            <person name="Stange-Thomann N."/>
            <person name="Barrett R."/>
            <person name="Gnerre S."/>
            <person name="Kamal M."/>
            <person name="Kamvysselis M."/>
            <person name="Mauceli E."/>
            <person name="Bielke C."/>
            <person name="Rudd S."/>
            <person name="Frishman D."/>
            <person name="Krystofova S."/>
            <person name="Rasmussen C."/>
            <person name="Metzenberg R.L."/>
            <person name="Perkins D.D."/>
            <person name="Kroken S."/>
            <person name="Cogoni C."/>
            <person name="Macino G."/>
            <person name="Catcheside D."/>
            <person name="Li W."/>
            <person name="Pratt R.J."/>
            <person name="Osmani S.A."/>
            <person name="DeSouza C.P."/>
            <person name="Glass L."/>
            <person name="Orbach M.J."/>
            <person name="Berglund J.A."/>
            <person name="Voelker R."/>
            <person name="Yarden O."/>
            <person name="Plamann M."/>
            <person name="Seiler S."/>
            <person name="Dunlap J."/>
            <person name="Radford A."/>
            <person name="Aramayo R."/>
            <person name="Natvig D.O."/>
            <person name="Alex L.A."/>
            <person name="Mannhaupt G."/>
            <person name="Ebbole D.J."/>
            <person name="Freitag M."/>
            <person name="Paulsen I."/>
            <person name="Sachs M.S."/>
            <person name="Lander E.S."/>
            <person name="Nusbaum C."/>
            <person name="Birren B."/>
        </authorList>
    </citation>
    <scope>NUCLEOTIDE SEQUENCE [LARGE SCALE GENOMIC DNA]</scope>
    <source>
        <strain evidence="2">ATCC 24698 / 74-OR23-1A / CBS 708.71 / DSM 1257 / FGSC 987</strain>
    </source>
</reference>
<dbReference type="RefSeq" id="XP_011393409.1">
    <property type="nucleotide sequence ID" value="XM_011395107.1"/>
</dbReference>
<accession>V5IRQ1</accession>
<organism evidence="1 2">
    <name type="scientific">Neurospora crassa (strain ATCC 24698 / 74-OR23-1A / CBS 708.71 / DSM 1257 / FGSC 987)</name>
    <dbReference type="NCBI Taxonomy" id="367110"/>
    <lineage>
        <taxon>Eukaryota</taxon>
        <taxon>Fungi</taxon>
        <taxon>Dikarya</taxon>
        <taxon>Ascomycota</taxon>
        <taxon>Pezizomycotina</taxon>
        <taxon>Sordariomycetes</taxon>
        <taxon>Sordariomycetidae</taxon>
        <taxon>Sordariales</taxon>
        <taxon>Sordariaceae</taxon>
        <taxon>Neurospora</taxon>
    </lineage>
</organism>
<dbReference type="InParanoid" id="V5IRQ1"/>
<dbReference type="VEuPathDB" id="FungiDB:NCU16441"/>
<dbReference type="GeneID" id="23569467"/>
<proteinExistence type="predicted"/>
<gene>
    <name evidence="1" type="ORF">NCU16441</name>
</gene>
<dbReference type="Proteomes" id="UP000001805">
    <property type="component" value="Chromosome 1, Linkage Group I"/>
</dbReference>
<dbReference type="EMBL" id="CM002236">
    <property type="protein sequence ID" value="ESA44266.1"/>
    <property type="molecule type" value="Genomic_DNA"/>
</dbReference>
<keyword evidence="2" id="KW-1185">Reference proteome</keyword>
<name>V5IRQ1_NEUCR</name>